<name>A0A0F9IYI6_9ZZZZ</name>
<protein>
    <submittedName>
        <fullName evidence="1">Uncharacterized protein</fullName>
    </submittedName>
</protein>
<dbReference type="AlphaFoldDB" id="A0A0F9IYI6"/>
<organism evidence="1">
    <name type="scientific">marine sediment metagenome</name>
    <dbReference type="NCBI Taxonomy" id="412755"/>
    <lineage>
        <taxon>unclassified sequences</taxon>
        <taxon>metagenomes</taxon>
        <taxon>ecological metagenomes</taxon>
    </lineage>
</organism>
<gene>
    <name evidence="1" type="ORF">LCGC14_1521390</name>
</gene>
<accession>A0A0F9IYI6</accession>
<evidence type="ECO:0000313" key="1">
    <source>
        <dbReference type="EMBL" id="KKM62464.1"/>
    </source>
</evidence>
<proteinExistence type="predicted"/>
<reference evidence="1" key="1">
    <citation type="journal article" date="2015" name="Nature">
        <title>Complex archaea that bridge the gap between prokaryotes and eukaryotes.</title>
        <authorList>
            <person name="Spang A."/>
            <person name="Saw J.H."/>
            <person name="Jorgensen S.L."/>
            <person name="Zaremba-Niedzwiedzka K."/>
            <person name="Martijn J."/>
            <person name="Lind A.E."/>
            <person name="van Eijk R."/>
            <person name="Schleper C."/>
            <person name="Guy L."/>
            <person name="Ettema T.J."/>
        </authorList>
    </citation>
    <scope>NUCLEOTIDE SEQUENCE</scope>
</reference>
<comment type="caution">
    <text evidence="1">The sequence shown here is derived from an EMBL/GenBank/DDBJ whole genome shotgun (WGS) entry which is preliminary data.</text>
</comment>
<sequence length="70" mass="7924">MSEQGNRKMTPSIWLKKPPTGTGIQLTKVRPFGQLPWNVWVGGEIIYFCPDIDGAFKVLHVELLVRSVNE</sequence>
<dbReference type="EMBL" id="LAZR01011289">
    <property type="protein sequence ID" value="KKM62464.1"/>
    <property type="molecule type" value="Genomic_DNA"/>
</dbReference>